<gene>
    <name evidence="7" type="ORF">PS704_03583</name>
</gene>
<dbReference type="GO" id="GO:0018530">
    <property type="term" value="F:(R)-6-hydroxynicotine oxidase activity"/>
    <property type="evidence" value="ECO:0007669"/>
    <property type="project" value="UniProtKB-EC"/>
</dbReference>
<comment type="similarity">
    <text evidence="2">Belongs to the oxygen-dependent FAD-linked oxidoreductase family.</text>
</comment>
<dbReference type="Proteomes" id="UP000326557">
    <property type="component" value="Unassembled WGS sequence"/>
</dbReference>
<evidence type="ECO:0000256" key="4">
    <source>
        <dbReference type="ARBA" id="ARBA00022827"/>
    </source>
</evidence>
<dbReference type="Pfam" id="PF01565">
    <property type="entry name" value="FAD_binding_4"/>
    <property type="match status" value="1"/>
</dbReference>
<dbReference type="SUPFAM" id="SSF56176">
    <property type="entry name" value="FAD-binding/transporter-associated domain-like"/>
    <property type="match status" value="1"/>
</dbReference>
<dbReference type="OrthoDB" id="9775082at2"/>
<evidence type="ECO:0000313" key="7">
    <source>
        <dbReference type="EMBL" id="VVO12772.1"/>
    </source>
</evidence>
<keyword evidence="5 7" id="KW-0560">Oxidoreductase</keyword>
<dbReference type="InterPro" id="IPR036318">
    <property type="entry name" value="FAD-bd_PCMH-like_sf"/>
</dbReference>
<dbReference type="Gene3D" id="3.30.465.10">
    <property type="match status" value="1"/>
</dbReference>
<evidence type="ECO:0000256" key="2">
    <source>
        <dbReference type="ARBA" id="ARBA00005466"/>
    </source>
</evidence>
<comment type="cofactor">
    <cofactor evidence="1">
        <name>FAD</name>
        <dbReference type="ChEBI" id="CHEBI:57692"/>
    </cofactor>
</comment>
<sequence>MGFGDFGNSLLSKYSDISIIFPEDSSYETARQLYNRMHNLYPAMIIRTQNQSALKELIQYVALNEIELAIRGGGHHIAGFGSTQGGILLDFSICRDVVIDEAKGVASVSPGARLGDVDRALCQKGYVIPTGTVSDTGIAGLTLGGGIGWLLGTYGFTCENLVGADVLLASGEVVRAEDPGHEDLLWALRGGGGNFGVVLEFRYGLSKLPSVYCGTIEVFDKDIEGALNSLVVYLDKHCPSNLVVAPVLQNLGHDRGCCLSIDFCLSGSADHMEIVRLEEYLGLPHKHIFLTNDFVSWQSWSDERFAQPMRGYWKSVCPDVLGEETWPLLLKWIEGVPGSNCSITIEHLNPSRRPEKPVESALPIVDKNYGILFSARWLASSDDLKYVSWVKGAVESITSRQRYSSYSNYTFEGENNDQAVRAIERDRLFQTKRKYDPSNVFRRNHNIQRNTS</sequence>
<dbReference type="InterPro" id="IPR012951">
    <property type="entry name" value="BBE"/>
</dbReference>
<dbReference type="InterPro" id="IPR016166">
    <property type="entry name" value="FAD-bd_PCMH"/>
</dbReference>
<dbReference type="EC" id="1.5.3.6" evidence="7"/>
<dbReference type="PROSITE" id="PS51387">
    <property type="entry name" value="FAD_PCMH"/>
    <property type="match status" value="1"/>
</dbReference>
<organism evidence="7 8">
    <name type="scientific">Pseudomonas fluorescens</name>
    <dbReference type="NCBI Taxonomy" id="294"/>
    <lineage>
        <taxon>Bacteria</taxon>
        <taxon>Pseudomonadati</taxon>
        <taxon>Pseudomonadota</taxon>
        <taxon>Gammaproteobacteria</taxon>
        <taxon>Pseudomonadales</taxon>
        <taxon>Pseudomonadaceae</taxon>
        <taxon>Pseudomonas</taxon>
    </lineage>
</organism>
<dbReference type="PANTHER" id="PTHR42973">
    <property type="entry name" value="BINDING OXIDOREDUCTASE, PUTATIVE (AFU_ORTHOLOGUE AFUA_1G17690)-RELATED"/>
    <property type="match status" value="1"/>
</dbReference>
<dbReference type="InterPro" id="IPR050416">
    <property type="entry name" value="FAD-linked_Oxidoreductase"/>
</dbReference>
<dbReference type="Pfam" id="PF08031">
    <property type="entry name" value="BBE"/>
    <property type="match status" value="1"/>
</dbReference>
<dbReference type="Gene3D" id="3.40.462.20">
    <property type="match status" value="1"/>
</dbReference>
<evidence type="ECO:0000259" key="6">
    <source>
        <dbReference type="PROSITE" id="PS51387"/>
    </source>
</evidence>
<proteinExistence type="inferred from homology"/>
<dbReference type="InterPro" id="IPR006094">
    <property type="entry name" value="Oxid_FAD_bind_N"/>
</dbReference>
<reference evidence="7 8" key="1">
    <citation type="submission" date="2019-09" db="EMBL/GenBank/DDBJ databases">
        <authorList>
            <person name="Chandra G."/>
            <person name="Truman W A."/>
        </authorList>
    </citation>
    <scope>NUCLEOTIDE SEQUENCE [LARGE SCALE GENOMIC DNA]</scope>
    <source>
        <strain evidence="7">PS704</strain>
    </source>
</reference>
<feature type="domain" description="FAD-binding PCMH-type" evidence="6">
    <location>
        <begin position="38"/>
        <end position="208"/>
    </location>
</feature>
<dbReference type="PANTHER" id="PTHR42973:SF39">
    <property type="entry name" value="FAD-BINDING PCMH-TYPE DOMAIN-CONTAINING PROTEIN"/>
    <property type="match status" value="1"/>
</dbReference>
<dbReference type="InterPro" id="IPR016167">
    <property type="entry name" value="FAD-bd_PCMH_sub1"/>
</dbReference>
<dbReference type="GO" id="GO:0071949">
    <property type="term" value="F:FAD binding"/>
    <property type="evidence" value="ECO:0007669"/>
    <property type="project" value="InterPro"/>
</dbReference>
<evidence type="ECO:0000313" key="8">
    <source>
        <dbReference type="Proteomes" id="UP000326557"/>
    </source>
</evidence>
<evidence type="ECO:0000256" key="3">
    <source>
        <dbReference type="ARBA" id="ARBA00022630"/>
    </source>
</evidence>
<evidence type="ECO:0000256" key="5">
    <source>
        <dbReference type="ARBA" id="ARBA00023002"/>
    </source>
</evidence>
<dbReference type="Gene3D" id="3.30.43.10">
    <property type="entry name" value="Uridine Diphospho-n-acetylenolpyruvylglucosamine Reductase, domain 2"/>
    <property type="match status" value="1"/>
</dbReference>
<dbReference type="EMBL" id="CABVHP010000010">
    <property type="protein sequence ID" value="VVO12772.1"/>
    <property type="molecule type" value="Genomic_DNA"/>
</dbReference>
<name>A0A5E7DY31_PSEFL</name>
<keyword evidence="4" id="KW-0274">FAD</keyword>
<keyword evidence="3" id="KW-0285">Flavoprotein</keyword>
<dbReference type="InterPro" id="IPR016169">
    <property type="entry name" value="FAD-bd_PCMH_sub2"/>
</dbReference>
<dbReference type="RefSeq" id="WP_150639097.1">
    <property type="nucleotide sequence ID" value="NZ_CABVHP010000010.1"/>
</dbReference>
<accession>A0A5E7DY31</accession>
<protein>
    <submittedName>
        <fullName evidence="7">6-hydroxy-D-nicotine oxidase</fullName>
        <ecNumber evidence="7">1.5.3.6</ecNumber>
    </submittedName>
</protein>
<dbReference type="AlphaFoldDB" id="A0A5E7DY31"/>
<evidence type="ECO:0000256" key="1">
    <source>
        <dbReference type="ARBA" id="ARBA00001974"/>
    </source>
</evidence>